<reference evidence="1 2" key="1">
    <citation type="submission" date="2020-08" db="EMBL/GenBank/DDBJ databases">
        <title>Genomic Encyclopedia of Type Strains, Phase IV (KMG-IV): sequencing the most valuable type-strain genomes for metagenomic binning, comparative biology and taxonomic classification.</title>
        <authorList>
            <person name="Goeker M."/>
        </authorList>
    </citation>
    <scope>NUCLEOTIDE SEQUENCE [LARGE SCALE GENOMIC DNA]</scope>
    <source>
        <strain evidence="1 2">DSM 27939</strain>
    </source>
</reference>
<proteinExistence type="predicted"/>
<dbReference type="EMBL" id="JACHFL010000003">
    <property type="protein sequence ID" value="MBB5362742.1"/>
    <property type="molecule type" value="Genomic_DNA"/>
</dbReference>
<gene>
    <name evidence="1" type="ORF">HNQ08_001837</name>
</gene>
<name>A0A7W8JT30_9DEIO</name>
<protein>
    <submittedName>
        <fullName evidence="1">Uncharacterized protein</fullName>
    </submittedName>
</protein>
<accession>A0A7W8JT30</accession>
<organism evidence="1 2">
    <name type="scientific">Deinococcus humi</name>
    <dbReference type="NCBI Taxonomy" id="662880"/>
    <lineage>
        <taxon>Bacteria</taxon>
        <taxon>Thermotogati</taxon>
        <taxon>Deinococcota</taxon>
        <taxon>Deinococci</taxon>
        <taxon>Deinococcales</taxon>
        <taxon>Deinococcaceae</taxon>
        <taxon>Deinococcus</taxon>
    </lineage>
</organism>
<evidence type="ECO:0000313" key="2">
    <source>
        <dbReference type="Proteomes" id="UP000552709"/>
    </source>
</evidence>
<dbReference type="Proteomes" id="UP000552709">
    <property type="component" value="Unassembled WGS sequence"/>
</dbReference>
<dbReference type="AlphaFoldDB" id="A0A7W8JT30"/>
<keyword evidence="2" id="KW-1185">Reference proteome</keyword>
<sequence>MEITKKIQDALAETLWATLIAAQSKGSMNRSISVQLLHATRNGPGHHVLGLKKSLEDCDERLSKDGSSNQACVVNRDFAEPDDHARGQHDRGDLAAHHSQKLTWNCESITQPLPL</sequence>
<evidence type="ECO:0000313" key="1">
    <source>
        <dbReference type="EMBL" id="MBB5362742.1"/>
    </source>
</evidence>
<comment type="caution">
    <text evidence="1">The sequence shown here is derived from an EMBL/GenBank/DDBJ whole genome shotgun (WGS) entry which is preliminary data.</text>
</comment>